<dbReference type="InParanoid" id="A0A078ALU6"/>
<evidence type="ECO:0000313" key="1">
    <source>
        <dbReference type="EMBL" id="CDW83199.1"/>
    </source>
</evidence>
<dbReference type="EMBL" id="CCKQ01011631">
    <property type="protein sequence ID" value="CDW83199.1"/>
    <property type="molecule type" value="Genomic_DNA"/>
</dbReference>
<gene>
    <name evidence="1" type="primary">Contig13833.g14761</name>
    <name evidence="1" type="ORF">STYLEM_12241</name>
</gene>
<proteinExistence type="predicted"/>
<dbReference type="AlphaFoldDB" id="A0A078ALU6"/>
<organism evidence="1 2">
    <name type="scientific">Stylonychia lemnae</name>
    <name type="common">Ciliate</name>
    <dbReference type="NCBI Taxonomy" id="5949"/>
    <lineage>
        <taxon>Eukaryota</taxon>
        <taxon>Sar</taxon>
        <taxon>Alveolata</taxon>
        <taxon>Ciliophora</taxon>
        <taxon>Intramacronucleata</taxon>
        <taxon>Spirotrichea</taxon>
        <taxon>Stichotrichia</taxon>
        <taxon>Sporadotrichida</taxon>
        <taxon>Oxytrichidae</taxon>
        <taxon>Stylonychinae</taxon>
        <taxon>Stylonychia</taxon>
    </lineage>
</organism>
<sequence length="176" mass="21877">MPFQQRQFSTWTSFFQSKNKQTTDINVQLRELDPKKVKLTFSDIWQDYKHFKQSYYFFQKYVMESEEQKGQITIDPKEFSLKKWFIEFFWTNSDKHGTVTPQAYFYKIVFLILGYALWRLRRKPAEYYYHWHDPLENQINQNLQENQQRLKHNKKIDQWWKQEKKLAESYESTAKQ</sequence>
<reference evidence="1 2" key="1">
    <citation type="submission" date="2014-06" db="EMBL/GenBank/DDBJ databases">
        <authorList>
            <person name="Swart Estienne"/>
        </authorList>
    </citation>
    <scope>NUCLEOTIDE SEQUENCE [LARGE SCALE GENOMIC DNA]</scope>
    <source>
        <strain evidence="1 2">130c</strain>
    </source>
</reference>
<keyword evidence="2" id="KW-1185">Reference proteome</keyword>
<dbReference type="Proteomes" id="UP000039865">
    <property type="component" value="Unassembled WGS sequence"/>
</dbReference>
<name>A0A078ALU6_STYLE</name>
<evidence type="ECO:0000313" key="2">
    <source>
        <dbReference type="Proteomes" id="UP000039865"/>
    </source>
</evidence>
<accession>A0A078ALU6</accession>
<protein>
    <submittedName>
        <fullName evidence="1">Uncharacterized protein</fullName>
    </submittedName>
</protein>